<sequence length="76" mass="7994">MGDHVSLDQHTTDIRSKWEGVWSGGSDATITAAKICCLDSSGLVQHQSRPGLGTLAKDEAAIEGIGNAAVQKSKMR</sequence>
<dbReference type="KEGG" id="por:APT59_17905"/>
<evidence type="ECO:0000313" key="2">
    <source>
        <dbReference type="Proteomes" id="UP000064137"/>
    </source>
</evidence>
<proteinExistence type="predicted"/>
<dbReference type="AlphaFoldDB" id="A0A0U4WUT6"/>
<dbReference type="EMBL" id="CP013987">
    <property type="protein sequence ID" value="ALZ85981.1"/>
    <property type="molecule type" value="Genomic_DNA"/>
</dbReference>
<organism evidence="1 2">
    <name type="scientific">Pseudomonas oryzihabitans</name>
    <dbReference type="NCBI Taxonomy" id="47885"/>
    <lineage>
        <taxon>Bacteria</taxon>
        <taxon>Pseudomonadati</taxon>
        <taxon>Pseudomonadota</taxon>
        <taxon>Gammaproteobacteria</taxon>
        <taxon>Pseudomonadales</taxon>
        <taxon>Pseudomonadaceae</taxon>
        <taxon>Pseudomonas</taxon>
    </lineage>
</organism>
<accession>A0A0U4WUT6</accession>
<protein>
    <submittedName>
        <fullName evidence="1">Uncharacterized protein</fullName>
    </submittedName>
</protein>
<evidence type="ECO:0000313" key="1">
    <source>
        <dbReference type="EMBL" id="ALZ85981.1"/>
    </source>
</evidence>
<reference evidence="1 2" key="1">
    <citation type="submission" date="2016-01" db="EMBL/GenBank/DDBJ databases">
        <title>Annotation of Pseudomonas oryzihabitans USDA-ARS-USMARC-56511.</title>
        <authorList>
            <person name="Harhay G.P."/>
            <person name="Harhay D.M."/>
            <person name="Smith T.P.L."/>
            <person name="Bono J.L."/>
            <person name="Heaton M.P."/>
            <person name="Clawson M.L."/>
            <person name="Chitko-Mckown C.G."/>
            <person name="Capik S.F."/>
            <person name="DeDonder K.D."/>
            <person name="Apley M.D."/>
            <person name="Lubbers B.V."/>
            <person name="White B.J."/>
            <person name="Larson R.L."/>
        </authorList>
    </citation>
    <scope>NUCLEOTIDE SEQUENCE [LARGE SCALE GENOMIC DNA]</scope>
    <source>
        <strain evidence="1 2">USDA-ARS-USMARC-56511</strain>
    </source>
</reference>
<dbReference type="Proteomes" id="UP000064137">
    <property type="component" value="Chromosome"/>
</dbReference>
<gene>
    <name evidence="1" type="ORF">APT59_17905</name>
</gene>
<name>A0A0U4WUT6_9PSED</name>